<organism evidence="1 2">
    <name type="scientific">Solanum commersonii</name>
    <name type="common">Commerson's wild potato</name>
    <name type="synonym">Commerson's nightshade</name>
    <dbReference type="NCBI Taxonomy" id="4109"/>
    <lineage>
        <taxon>Eukaryota</taxon>
        <taxon>Viridiplantae</taxon>
        <taxon>Streptophyta</taxon>
        <taxon>Embryophyta</taxon>
        <taxon>Tracheophyta</taxon>
        <taxon>Spermatophyta</taxon>
        <taxon>Magnoliopsida</taxon>
        <taxon>eudicotyledons</taxon>
        <taxon>Gunneridae</taxon>
        <taxon>Pentapetalae</taxon>
        <taxon>asterids</taxon>
        <taxon>lamiids</taxon>
        <taxon>Solanales</taxon>
        <taxon>Solanaceae</taxon>
        <taxon>Solanoideae</taxon>
        <taxon>Solaneae</taxon>
        <taxon>Solanum</taxon>
    </lineage>
</organism>
<name>A0A9J5YLU5_SOLCO</name>
<dbReference type="Proteomes" id="UP000824120">
    <property type="component" value="Chromosome 6"/>
</dbReference>
<accession>A0A9J5YLU5</accession>
<feature type="non-terminal residue" evidence="1">
    <location>
        <position position="74"/>
    </location>
</feature>
<proteinExistence type="predicted"/>
<dbReference type="AlphaFoldDB" id="A0A9J5YLU5"/>
<evidence type="ECO:0000313" key="1">
    <source>
        <dbReference type="EMBL" id="KAG5600711.1"/>
    </source>
</evidence>
<keyword evidence="2" id="KW-1185">Reference proteome</keyword>
<sequence>MKPFHNYLCLPACLIKSRGQHDILCAKCSSNVFDLFNASWTLSGDDRHLLGRNACGRWGRGSLSLTEMMTLPRA</sequence>
<protein>
    <submittedName>
        <fullName evidence="1">Uncharacterized protein</fullName>
    </submittedName>
</protein>
<evidence type="ECO:0000313" key="2">
    <source>
        <dbReference type="Proteomes" id="UP000824120"/>
    </source>
</evidence>
<reference evidence="1 2" key="1">
    <citation type="submission" date="2020-09" db="EMBL/GenBank/DDBJ databases">
        <title>De no assembly of potato wild relative species, Solanum commersonii.</title>
        <authorList>
            <person name="Cho K."/>
        </authorList>
    </citation>
    <scope>NUCLEOTIDE SEQUENCE [LARGE SCALE GENOMIC DNA]</scope>
    <source>
        <strain evidence="1">LZ3.2</strain>
        <tissue evidence="1">Leaf</tissue>
    </source>
</reference>
<gene>
    <name evidence="1" type="ORF">H5410_032081</name>
</gene>
<comment type="caution">
    <text evidence="1">The sequence shown here is derived from an EMBL/GenBank/DDBJ whole genome shotgun (WGS) entry which is preliminary data.</text>
</comment>
<dbReference type="EMBL" id="JACXVP010000006">
    <property type="protein sequence ID" value="KAG5600711.1"/>
    <property type="molecule type" value="Genomic_DNA"/>
</dbReference>